<dbReference type="AlphaFoldDB" id="A0A816J663"/>
<accession>A0A816J663</accession>
<feature type="compositionally biased region" description="Polar residues" evidence="1">
    <location>
        <begin position="14"/>
        <end position="26"/>
    </location>
</feature>
<organism evidence="2">
    <name type="scientific">Brassica napus</name>
    <name type="common">Rape</name>
    <dbReference type="NCBI Taxonomy" id="3708"/>
    <lineage>
        <taxon>Eukaryota</taxon>
        <taxon>Viridiplantae</taxon>
        <taxon>Streptophyta</taxon>
        <taxon>Embryophyta</taxon>
        <taxon>Tracheophyta</taxon>
        <taxon>Spermatophyta</taxon>
        <taxon>Magnoliopsida</taxon>
        <taxon>eudicotyledons</taxon>
        <taxon>Gunneridae</taxon>
        <taxon>Pentapetalae</taxon>
        <taxon>rosids</taxon>
        <taxon>malvids</taxon>
        <taxon>Brassicales</taxon>
        <taxon>Brassicaceae</taxon>
        <taxon>Brassiceae</taxon>
        <taxon>Brassica</taxon>
    </lineage>
</organism>
<reference evidence="2" key="1">
    <citation type="submission" date="2021-01" db="EMBL/GenBank/DDBJ databases">
        <authorList>
            <consortium name="Genoscope - CEA"/>
            <person name="William W."/>
        </authorList>
    </citation>
    <scope>NUCLEOTIDE SEQUENCE</scope>
</reference>
<gene>
    <name evidence="2" type="ORF">DARMORV10_C09P27330.1</name>
</gene>
<dbReference type="Proteomes" id="UP001295469">
    <property type="component" value="Chromosome C09"/>
</dbReference>
<evidence type="ECO:0000256" key="1">
    <source>
        <dbReference type="SAM" id="MobiDB-lite"/>
    </source>
</evidence>
<dbReference type="EMBL" id="HG994373">
    <property type="protein sequence ID" value="CAF1732682.1"/>
    <property type="molecule type" value="Genomic_DNA"/>
</dbReference>
<sequence>MEREKKKKSPLNPFPSSSTVDGTVSITGGIVEDGLHHGPKFSSLATDLEEQREEEKGEEIEN</sequence>
<proteinExistence type="predicted"/>
<name>A0A816J663_BRANA</name>
<feature type="compositionally biased region" description="Acidic residues" evidence="1">
    <location>
        <begin position="47"/>
        <end position="62"/>
    </location>
</feature>
<evidence type="ECO:0000313" key="2">
    <source>
        <dbReference type="EMBL" id="CAF1732682.1"/>
    </source>
</evidence>
<feature type="region of interest" description="Disordered" evidence="1">
    <location>
        <begin position="1"/>
        <end position="62"/>
    </location>
</feature>
<protein>
    <submittedName>
        <fullName evidence="2">(rape) hypothetical protein</fullName>
    </submittedName>
</protein>